<accession>A0AAN8TJX7</accession>
<gene>
    <name evidence="1" type="ORF">RDI58_014937</name>
</gene>
<keyword evidence="2" id="KW-1185">Reference proteome</keyword>
<dbReference type="AlphaFoldDB" id="A0AAN8TJX7"/>
<dbReference type="EMBL" id="JBANQN010000006">
    <property type="protein sequence ID" value="KAK6786412.1"/>
    <property type="molecule type" value="Genomic_DNA"/>
</dbReference>
<name>A0AAN8TJX7_SOLBU</name>
<dbReference type="Proteomes" id="UP001371456">
    <property type="component" value="Unassembled WGS sequence"/>
</dbReference>
<comment type="caution">
    <text evidence="1">The sequence shown here is derived from an EMBL/GenBank/DDBJ whole genome shotgun (WGS) entry which is preliminary data.</text>
</comment>
<evidence type="ECO:0000313" key="1">
    <source>
        <dbReference type="EMBL" id="KAK6786412.1"/>
    </source>
</evidence>
<organism evidence="1 2">
    <name type="scientific">Solanum bulbocastanum</name>
    <name type="common">Wild potato</name>
    <dbReference type="NCBI Taxonomy" id="147425"/>
    <lineage>
        <taxon>Eukaryota</taxon>
        <taxon>Viridiplantae</taxon>
        <taxon>Streptophyta</taxon>
        <taxon>Embryophyta</taxon>
        <taxon>Tracheophyta</taxon>
        <taxon>Spermatophyta</taxon>
        <taxon>Magnoliopsida</taxon>
        <taxon>eudicotyledons</taxon>
        <taxon>Gunneridae</taxon>
        <taxon>Pentapetalae</taxon>
        <taxon>asterids</taxon>
        <taxon>lamiids</taxon>
        <taxon>Solanales</taxon>
        <taxon>Solanaceae</taxon>
        <taxon>Solanoideae</taxon>
        <taxon>Solaneae</taxon>
        <taxon>Solanum</taxon>
    </lineage>
</organism>
<evidence type="ECO:0000313" key="2">
    <source>
        <dbReference type="Proteomes" id="UP001371456"/>
    </source>
</evidence>
<reference evidence="1 2" key="1">
    <citation type="submission" date="2024-02" db="EMBL/GenBank/DDBJ databases">
        <title>de novo genome assembly of Solanum bulbocastanum strain 11H21.</title>
        <authorList>
            <person name="Hosaka A.J."/>
        </authorList>
    </citation>
    <scope>NUCLEOTIDE SEQUENCE [LARGE SCALE GENOMIC DNA]</scope>
    <source>
        <tissue evidence="1">Young leaves</tissue>
    </source>
</reference>
<sequence>MGSKVHVDMTDSSASDQNGLGFVTVLRDELKTSEGREPIPYDEHIANLMQKMANMQSEINRLRNLTNLSITLNTPLPEH</sequence>
<protein>
    <submittedName>
        <fullName evidence="1">Uncharacterized protein</fullName>
    </submittedName>
</protein>
<proteinExistence type="predicted"/>